<evidence type="ECO:0000313" key="2">
    <source>
        <dbReference type="Proteomes" id="UP000005237"/>
    </source>
</evidence>
<evidence type="ECO:0000313" key="1">
    <source>
        <dbReference type="EnsemblMetazoa" id="CJA32930.1"/>
    </source>
</evidence>
<proteinExistence type="predicted"/>
<sequence>MDIQACRNYLPSVGRGHIWLKVANLGWSVRDFKQCLEQAYTAEQLSKRDRSSESLIGELWTTGTSRFVKTCDTHEKRRD</sequence>
<keyword evidence="2" id="KW-1185">Reference proteome</keyword>
<dbReference type="Proteomes" id="UP000005237">
    <property type="component" value="Unassembled WGS sequence"/>
</dbReference>
<dbReference type="EnsemblMetazoa" id="CJA32930.1">
    <property type="protein sequence ID" value="CJA32930.1"/>
    <property type="gene ID" value="WBGene00208777"/>
</dbReference>
<reference evidence="2" key="1">
    <citation type="submission" date="2010-08" db="EMBL/GenBank/DDBJ databases">
        <authorList>
            <consortium name="Caenorhabditis japonica Sequencing Consortium"/>
            <person name="Wilson R.K."/>
        </authorList>
    </citation>
    <scope>NUCLEOTIDE SEQUENCE [LARGE SCALE GENOMIC DNA]</scope>
    <source>
        <strain evidence="2">DF5081</strain>
    </source>
</reference>
<reference evidence="1" key="2">
    <citation type="submission" date="2022-06" db="UniProtKB">
        <authorList>
            <consortium name="EnsemblMetazoa"/>
        </authorList>
    </citation>
    <scope>IDENTIFICATION</scope>
    <source>
        <strain evidence="1">DF5081</strain>
    </source>
</reference>
<name>A0A8R1EDT3_CAEJA</name>
<accession>A0A8R1EDT3</accession>
<organism evidence="1 2">
    <name type="scientific">Caenorhabditis japonica</name>
    <dbReference type="NCBI Taxonomy" id="281687"/>
    <lineage>
        <taxon>Eukaryota</taxon>
        <taxon>Metazoa</taxon>
        <taxon>Ecdysozoa</taxon>
        <taxon>Nematoda</taxon>
        <taxon>Chromadorea</taxon>
        <taxon>Rhabditida</taxon>
        <taxon>Rhabditina</taxon>
        <taxon>Rhabditomorpha</taxon>
        <taxon>Rhabditoidea</taxon>
        <taxon>Rhabditidae</taxon>
        <taxon>Peloderinae</taxon>
        <taxon>Caenorhabditis</taxon>
    </lineage>
</organism>
<protein>
    <submittedName>
        <fullName evidence="1">Uncharacterized protein</fullName>
    </submittedName>
</protein>
<dbReference type="AlphaFoldDB" id="A0A8R1EDT3"/>